<evidence type="ECO:0000313" key="1">
    <source>
        <dbReference type="EMBL" id="OAX82753.1"/>
    </source>
</evidence>
<organism evidence="1 2">
    <name type="scientific">Emergomyces africanus</name>
    <dbReference type="NCBI Taxonomy" id="1955775"/>
    <lineage>
        <taxon>Eukaryota</taxon>
        <taxon>Fungi</taxon>
        <taxon>Dikarya</taxon>
        <taxon>Ascomycota</taxon>
        <taxon>Pezizomycotina</taxon>
        <taxon>Eurotiomycetes</taxon>
        <taxon>Eurotiomycetidae</taxon>
        <taxon>Onygenales</taxon>
        <taxon>Ajellomycetaceae</taxon>
        <taxon>Emergomyces</taxon>
    </lineage>
</organism>
<dbReference type="Gene3D" id="3.20.20.140">
    <property type="entry name" value="Metal-dependent hydrolases"/>
    <property type="match status" value="1"/>
</dbReference>
<sequence length="184" mass="20485">MVNLQWIQESFSWNKNNRNNEHFSAHCSTASIPSSTADYFHALDTLQMQERELAFDAAAIAKASKTEKAAASVLQSIRSEERSRLLQAGASDQFLANVDLINHGSDLMRVAQRLPKGAHLHCHFNTVLHPSFLVSQARTVKCMFIRSTLSLNAQLDNLDNAAITFSACGIRLRGKIFLTQIMNP</sequence>
<dbReference type="Proteomes" id="UP000091918">
    <property type="component" value="Unassembled WGS sequence"/>
</dbReference>
<dbReference type="AlphaFoldDB" id="A0A1B7P144"/>
<name>A0A1B7P144_9EURO</name>
<dbReference type="STRING" id="1658172.A0A1B7P144"/>
<evidence type="ECO:0000313" key="2">
    <source>
        <dbReference type="Proteomes" id="UP000091918"/>
    </source>
</evidence>
<accession>A0A1B7P144</accession>
<proteinExistence type="predicted"/>
<dbReference type="OrthoDB" id="7202371at2759"/>
<dbReference type="EMBL" id="LGUA01000259">
    <property type="protein sequence ID" value="OAX82753.1"/>
    <property type="molecule type" value="Genomic_DNA"/>
</dbReference>
<evidence type="ECO:0008006" key="3">
    <source>
        <dbReference type="Google" id="ProtNLM"/>
    </source>
</evidence>
<keyword evidence="2" id="KW-1185">Reference proteome</keyword>
<reference evidence="1 2" key="1">
    <citation type="submission" date="2015-07" db="EMBL/GenBank/DDBJ databases">
        <title>Emmonsia species relationships and genome sequence.</title>
        <authorList>
            <person name="Cuomo C.A."/>
            <person name="Schwartz I.S."/>
            <person name="Kenyon C."/>
            <person name="de Hoog G.S."/>
            <person name="Govender N.P."/>
            <person name="Botha A."/>
            <person name="Moreno L."/>
            <person name="de Vries M."/>
            <person name="Munoz J.F."/>
            <person name="Stielow J.B."/>
        </authorList>
    </citation>
    <scope>NUCLEOTIDE SEQUENCE [LARGE SCALE GENOMIC DNA]</scope>
    <source>
        <strain evidence="1 2">CBS 136260</strain>
    </source>
</reference>
<comment type="caution">
    <text evidence="1">The sequence shown here is derived from an EMBL/GenBank/DDBJ whole genome shotgun (WGS) entry which is preliminary data.</text>
</comment>
<protein>
    <recommendedName>
        <fullName evidence="3">Adenosine deaminase domain-containing protein</fullName>
    </recommendedName>
</protein>
<gene>
    <name evidence="1" type="ORF">ACJ72_02890</name>
</gene>